<dbReference type="CDD" id="cd03425">
    <property type="entry name" value="NUDIX_MutT_NudA_like"/>
    <property type="match status" value="1"/>
</dbReference>
<dbReference type="InterPro" id="IPR022998">
    <property type="entry name" value="ThiamineP_synth_TenI"/>
</dbReference>
<evidence type="ECO:0000256" key="13">
    <source>
        <dbReference type="ARBA" id="ARBA00040794"/>
    </source>
</evidence>
<dbReference type="EMBL" id="JAKLTN010000001">
    <property type="protein sequence ID" value="MCG2575374.1"/>
    <property type="molecule type" value="Genomic_DNA"/>
</dbReference>
<dbReference type="CDD" id="cd00564">
    <property type="entry name" value="TMP_TenI"/>
    <property type="match status" value="1"/>
</dbReference>
<evidence type="ECO:0000256" key="10">
    <source>
        <dbReference type="ARBA" id="ARBA00035861"/>
    </source>
</evidence>
<evidence type="ECO:0000256" key="6">
    <source>
        <dbReference type="ARBA" id="ARBA00022763"/>
    </source>
</evidence>
<name>A0ABS9JWS6_9RHOO</name>
<evidence type="ECO:0000259" key="18">
    <source>
        <dbReference type="PROSITE" id="PS51462"/>
    </source>
</evidence>
<dbReference type="InterPro" id="IPR047127">
    <property type="entry name" value="MutT-like"/>
</dbReference>
<dbReference type="InterPro" id="IPR020084">
    <property type="entry name" value="NUDIX_hydrolase_CS"/>
</dbReference>
<keyword evidence="7 17" id="KW-0378">Hydrolase</keyword>
<comment type="similarity">
    <text evidence="2 17">Belongs to the Nudix hydrolase family.</text>
</comment>
<keyword evidence="8" id="KW-0460">Magnesium</keyword>
<feature type="domain" description="Nudix hydrolase" evidence="18">
    <location>
        <begin position="1"/>
        <end position="125"/>
    </location>
</feature>
<evidence type="ECO:0000256" key="17">
    <source>
        <dbReference type="RuleBase" id="RU003476"/>
    </source>
</evidence>
<dbReference type="SUPFAM" id="SSF55811">
    <property type="entry name" value="Nudix"/>
    <property type="match status" value="1"/>
</dbReference>
<organism evidence="19 20">
    <name type="scientific">Dechloromonas hankyongensis</name>
    <dbReference type="NCBI Taxonomy" id="2908002"/>
    <lineage>
        <taxon>Bacteria</taxon>
        <taxon>Pseudomonadati</taxon>
        <taxon>Pseudomonadota</taxon>
        <taxon>Betaproteobacteria</taxon>
        <taxon>Rhodocyclales</taxon>
        <taxon>Azonexaceae</taxon>
        <taxon>Dechloromonas</taxon>
    </lineage>
</organism>
<dbReference type="Gene3D" id="3.20.20.70">
    <property type="entry name" value="Aldolase class I"/>
    <property type="match status" value="1"/>
</dbReference>
<accession>A0ABS9JWS6</accession>
<sequence>MLRADGQEFLLAQRPEGKVYAGYWEFPGGKVEPGETVRAALIRELQEELGITVTACSPWLTRVFTYPHATVRLNFWRATAWDGEIGITAPLEHSAVEWQRIGQPAAVAPILPANDPILKALSLPTTMAITNAEAEGVERQLERLEAALNGGLRLIQVRDKGWPPAQRLWFAEAVTRLAHSHDALVVINEDADIARRVGADGLHLSAASLAGLQQRPDFAWVGASCHSAEEITRAGELGLDYALLGPVLPTPTHPESAGLGWNEFARRRDGNTLPIFALGGVQKEMLDEAQSHGAHGIALMRGW</sequence>
<evidence type="ECO:0000256" key="8">
    <source>
        <dbReference type="ARBA" id="ARBA00022842"/>
    </source>
</evidence>
<keyword evidence="20" id="KW-1185">Reference proteome</keyword>
<dbReference type="PROSITE" id="PS00893">
    <property type="entry name" value="NUDIX_BOX"/>
    <property type="match status" value="1"/>
</dbReference>
<keyword evidence="4" id="KW-0235">DNA replication</keyword>
<comment type="catalytic activity">
    <reaction evidence="10">
        <text>8-oxo-dGTP + H2O = 8-oxo-dGMP + diphosphate + H(+)</text>
        <dbReference type="Rhea" id="RHEA:31575"/>
        <dbReference type="ChEBI" id="CHEBI:15377"/>
        <dbReference type="ChEBI" id="CHEBI:15378"/>
        <dbReference type="ChEBI" id="CHEBI:33019"/>
        <dbReference type="ChEBI" id="CHEBI:63224"/>
        <dbReference type="ChEBI" id="CHEBI:77896"/>
        <dbReference type="EC" id="3.6.1.55"/>
    </reaction>
</comment>
<dbReference type="Pfam" id="PF00293">
    <property type="entry name" value="NUDIX"/>
    <property type="match status" value="1"/>
</dbReference>
<evidence type="ECO:0000256" key="15">
    <source>
        <dbReference type="ARBA" id="ARBA00041979"/>
    </source>
</evidence>
<evidence type="ECO:0000313" key="19">
    <source>
        <dbReference type="EMBL" id="MCG2575374.1"/>
    </source>
</evidence>
<dbReference type="NCBIfam" id="NF006530">
    <property type="entry name" value="PRK08999.1"/>
    <property type="match status" value="1"/>
</dbReference>
<comment type="catalytic activity">
    <reaction evidence="11">
        <text>8-oxo-GTP + H2O = 8-oxo-GMP + diphosphate + H(+)</text>
        <dbReference type="Rhea" id="RHEA:67616"/>
        <dbReference type="ChEBI" id="CHEBI:15377"/>
        <dbReference type="ChEBI" id="CHEBI:15378"/>
        <dbReference type="ChEBI" id="CHEBI:33019"/>
        <dbReference type="ChEBI" id="CHEBI:143553"/>
        <dbReference type="ChEBI" id="CHEBI:145694"/>
    </reaction>
</comment>
<keyword evidence="6" id="KW-0227">DNA damage</keyword>
<dbReference type="PROSITE" id="PS51462">
    <property type="entry name" value="NUDIX"/>
    <property type="match status" value="1"/>
</dbReference>
<dbReference type="Pfam" id="PF02581">
    <property type="entry name" value="TMP-TENI"/>
    <property type="match status" value="1"/>
</dbReference>
<comment type="cofactor">
    <cofactor evidence="1">
        <name>Mg(2+)</name>
        <dbReference type="ChEBI" id="CHEBI:18420"/>
    </cofactor>
</comment>
<keyword evidence="9" id="KW-0234">DNA repair</keyword>
<gene>
    <name evidence="19" type="ORF">LZ012_00020</name>
</gene>
<evidence type="ECO:0000256" key="7">
    <source>
        <dbReference type="ARBA" id="ARBA00022801"/>
    </source>
</evidence>
<evidence type="ECO:0000256" key="3">
    <source>
        <dbReference type="ARBA" id="ARBA00022457"/>
    </source>
</evidence>
<dbReference type="Proteomes" id="UP001165384">
    <property type="component" value="Unassembled WGS sequence"/>
</dbReference>
<evidence type="ECO:0000256" key="9">
    <source>
        <dbReference type="ARBA" id="ARBA00023204"/>
    </source>
</evidence>
<dbReference type="PRINTS" id="PR00502">
    <property type="entry name" value="NUDIXFAMILY"/>
</dbReference>
<dbReference type="InterPro" id="IPR036206">
    <property type="entry name" value="ThiamineP_synth_sf"/>
</dbReference>
<evidence type="ECO:0000256" key="12">
    <source>
        <dbReference type="ARBA" id="ARBA00038905"/>
    </source>
</evidence>
<dbReference type="InterPro" id="IPR013785">
    <property type="entry name" value="Aldolase_TIM"/>
</dbReference>
<evidence type="ECO:0000313" key="20">
    <source>
        <dbReference type="Proteomes" id="UP001165384"/>
    </source>
</evidence>
<dbReference type="EC" id="3.6.1.55" evidence="12"/>
<dbReference type="InterPro" id="IPR000086">
    <property type="entry name" value="NUDIX_hydrolase_dom"/>
</dbReference>
<evidence type="ECO:0000256" key="14">
    <source>
        <dbReference type="ARBA" id="ARBA00041592"/>
    </source>
</evidence>
<comment type="caution">
    <text evidence="19">The sequence shown here is derived from an EMBL/GenBank/DDBJ whole genome shotgun (WGS) entry which is preliminary data.</text>
</comment>
<evidence type="ECO:0000256" key="1">
    <source>
        <dbReference type="ARBA" id="ARBA00001946"/>
    </source>
</evidence>
<dbReference type="GO" id="GO:0016787">
    <property type="term" value="F:hydrolase activity"/>
    <property type="evidence" value="ECO:0007669"/>
    <property type="project" value="UniProtKB-KW"/>
</dbReference>
<keyword evidence="5" id="KW-0479">Metal-binding</keyword>
<evidence type="ECO:0000256" key="11">
    <source>
        <dbReference type="ARBA" id="ARBA00036904"/>
    </source>
</evidence>
<proteinExistence type="inferred from homology"/>
<reference evidence="19" key="1">
    <citation type="submission" date="2022-01" db="EMBL/GenBank/DDBJ databases">
        <authorList>
            <person name="Jo J.-H."/>
            <person name="Im W.-T."/>
        </authorList>
    </citation>
    <scope>NUCLEOTIDE SEQUENCE</scope>
    <source>
        <strain evidence="19">XY25</strain>
    </source>
</reference>
<evidence type="ECO:0000256" key="16">
    <source>
        <dbReference type="ARBA" id="ARBA00042798"/>
    </source>
</evidence>
<evidence type="ECO:0000256" key="2">
    <source>
        <dbReference type="ARBA" id="ARBA00005582"/>
    </source>
</evidence>
<dbReference type="InterPro" id="IPR020476">
    <property type="entry name" value="Nudix_hydrolase"/>
</dbReference>
<dbReference type="SUPFAM" id="SSF51391">
    <property type="entry name" value="Thiamin phosphate synthase"/>
    <property type="match status" value="1"/>
</dbReference>
<evidence type="ECO:0000256" key="5">
    <source>
        <dbReference type="ARBA" id="ARBA00022723"/>
    </source>
</evidence>
<evidence type="ECO:0000256" key="4">
    <source>
        <dbReference type="ARBA" id="ARBA00022705"/>
    </source>
</evidence>
<dbReference type="PANTHER" id="PTHR47707:SF1">
    <property type="entry name" value="NUDIX HYDROLASE FAMILY PROTEIN"/>
    <property type="match status" value="1"/>
</dbReference>
<keyword evidence="3" id="KW-0515">Mutator protein</keyword>
<dbReference type="PANTHER" id="PTHR47707">
    <property type="entry name" value="8-OXO-DGTP DIPHOSPHATASE"/>
    <property type="match status" value="1"/>
</dbReference>
<dbReference type="Gene3D" id="3.90.79.10">
    <property type="entry name" value="Nucleoside Triphosphate Pyrophosphohydrolase"/>
    <property type="match status" value="1"/>
</dbReference>
<dbReference type="InterPro" id="IPR015797">
    <property type="entry name" value="NUDIX_hydrolase-like_dom_sf"/>
</dbReference>
<protein>
    <recommendedName>
        <fullName evidence="13">8-oxo-dGTP diphosphatase</fullName>
        <ecNumber evidence="12">3.6.1.55</ecNumber>
    </recommendedName>
    <alternativeName>
        <fullName evidence="16">7,8-dihydro-8-oxoguanine-triphosphatase</fullName>
    </alternativeName>
    <alternativeName>
        <fullName evidence="15">Mutator protein MutT</fullName>
    </alternativeName>
    <alternativeName>
        <fullName evidence="14">dGTP pyrophosphohydrolase</fullName>
    </alternativeName>
</protein>